<evidence type="ECO:0000313" key="2">
    <source>
        <dbReference type="WBParaSite" id="RSKR_0000909350.1"/>
    </source>
</evidence>
<name>A0AC35UAM5_9BILA</name>
<evidence type="ECO:0000313" key="1">
    <source>
        <dbReference type="Proteomes" id="UP000095286"/>
    </source>
</evidence>
<protein>
    <submittedName>
        <fullName evidence="2">Acyltransferase</fullName>
    </submittedName>
</protein>
<dbReference type="Proteomes" id="UP000095286">
    <property type="component" value="Unplaced"/>
</dbReference>
<reference evidence="2" key="1">
    <citation type="submission" date="2016-11" db="UniProtKB">
        <authorList>
            <consortium name="WormBaseParasite"/>
        </authorList>
    </citation>
    <scope>IDENTIFICATION</scope>
    <source>
        <strain evidence="2">KR3021</strain>
    </source>
</reference>
<proteinExistence type="predicted"/>
<sequence>LPEELKALNWLIGTILLNIHFYLSILTLIAIIPSYTFILRYSTFHKNLKVLILFLGIISVIYSSLQLANGINVFSENFSVELGFILDGIATTFSMCYVFITIPLYIERASAFNNVENYETSPFKRRYILMGLSCFVVAGSFVDYKISTLLWVIITTISGIRFMILYIKNQKSGKVDQNSIGHVKKRFQVQENKNSIRIFSTLALNLSASSIFTFFVFLGMQLDILNTPLFSILLIISIIFFSFTFPLSLIFMHEPLRKRLKKTLLAHFKIRLSEFQTPVKPIESARRETEQYFRQLKSNWN</sequence>
<dbReference type="WBParaSite" id="RSKR_0000909350.1">
    <property type="protein sequence ID" value="RSKR_0000909350.1"/>
    <property type="gene ID" value="RSKR_0000909350"/>
</dbReference>
<organism evidence="1 2">
    <name type="scientific">Rhabditophanes sp. KR3021</name>
    <dbReference type="NCBI Taxonomy" id="114890"/>
    <lineage>
        <taxon>Eukaryota</taxon>
        <taxon>Metazoa</taxon>
        <taxon>Ecdysozoa</taxon>
        <taxon>Nematoda</taxon>
        <taxon>Chromadorea</taxon>
        <taxon>Rhabditida</taxon>
        <taxon>Tylenchina</taxon>
        <taxon>Panagrolaimomorpha</taxon>
        <taxon>Strongyloidoidea</taxon>
        <taxon>Alloionematidae</taxon>
        <taxon>Rhabditophanes</taxon>
    </lineage>
</organism>
<accession>A0AC35UAM5</accession>